<sequence length="238" mass="26018">MNSQQAYLDVVTSSDKLTFEKRLVDFAARKGFPLVSAILVLDRPAAPAQFISIGNVPDAYKASYNDPELSRKSPVLTRLKHLAHPFTYDQSLYVKDGAGHLWEHQAQYGYKTGVAMAMHMSNGRHFLLGFDRDEALPDDDRELIGLMADLQLLGAFAQETAVRLLTPLAAPEVELPVLTARELEILRWTSGGKSAEVIGNILGLNRGTINFHLQSASKKLGVSGKHAAVAKAIQLGLL</sequence>
<dbReference type="PROSITE" id="PS50043">
    <property type="entry name" value="HTH_LUXR_2"/>
    <property type="match status" value="1"/>
</dbReference>
<dbReference type="PROSITE" id="PS00622">
    <property type="entry name" value="HTH_LUXR_1"/>
    <property type="match status" value="1"/>
</dbReference>
<dbReference type="InterPro" id="IPR000792">
    <property type="entry name" value="Tscrpt_reg_LuxR_C"/>
</dbReference>
<reference evidence="5 6" key="1">
    <citation type="submission" date="2019-01" db="EMBL/GenBank/DDBJ databases">
        <authorList>
            <person name="Chen W.-M."/>
        </authorList>
    </citation>
    <scope>NUCLEOTIDE SEQUENCE [LARGE SCALE GENOMIC DNA]</scope>
    <source>
        <strain evidence="5 6">KYPY4</strain>
    </source>
</reference>
<evidence type="ECO:0000259" key="4">
    <source>
        <dbReference type="PROSITE" id="PS50043"/>
    </source>
</evidence>
<gene>
    <name evidence="5" type="ORF">EOE66_09020</name>
</gene>
<dbReference type="EMBL" id="SACR01000003">
    <property type="protein sequence ID" value="RVU46008.1"/>
    <property type="molecule type" value="Genomic_DNA"/>
</dbReference>
<evidence type="ECO:0000313" key="6">
    <source>
        <dbReference type="Proteomes" id="UP000285575"/>
    </source>
</evidence>
<dbReference type="Pfam" id="PF03472">
    <property type="entry name" value="Autoind_bind"/>
    <property type="match status" value="1"/>
</dbReference>
<dbReference type="GO" id="GO:0003677">
    <property type="term" value="F:DNA binding"/>
    <property type="evidence" value="ECO:0007669"/>
    <property type="project" value="UniProtKB-KW"/>
</dbReference>
<evidence type="ECO:0000256" key="2">
    <source>
        <dbReference type="ARBA" id="ARBA00023125"/>
    </source>
</evidence>
<dbReference type="SUPFAM" id="SSF46894">
    <property type="entry name" value="C-terminal effector domain of the bipartite response regulators"/>
    <property type="match status" value="1"/>
</dbReference>
<dbReference type="InterPro" id="IPR005143">
    <property type="entry name" value="TF_LuxR_autoind-bd_dom"/>
</dbReference>
<keyword evidence="1" id="KW-0805">Transcription regulation</keyword>
<dbReference type="RefSeq" id="WP_128228380.1">
    <property type="nucleotide sequence ID" value="NZ_SACR01000003.1"/>
</dbReference>
<evidence type="ECO:0000256" key="1">
    <source>
        <dbReference type="ARBA" id="ARBA00023015"/>
    </source>
</evidence>
<keyword evidence="6" id="KW-1185">Reference proteome</keyword>
<proteinExistence type="predicted"/>
<dbReference type="Proteomes" id="UP000285575">
    <property type="component" value="Unassembled WGS sequence"/>
</dbReference>
<protein>
    <submittedName>
        <fullName evidence="5">LuxR family transcriptional regulator</fullName>
    </submittedName>
</protein>
<dbReference type="AlphaFoldDB" id="A0A437RGZ7"/>
<dbReference type="PRINTS" id="PR00038">
    <property type="entry name" value="HTHLUXR"/>
</dbReference>
<dbReference type="CDD" id="cd06170">
    <property type="entry name" value="LuxR_C_like"/>
    <property type="match status" value="1"/>
</dbReference>
<name>A0A437RGZ7_9BURK</name>
<dbReference type="SMART" id="SM00421">
    <property type="entry name" value="HTH_LUXR"/>
    <property type="match status" value="1"/>
</dbReference>
<evidence type="ECO:0000256" key="3">
    <source>
        <dbReference type="ARBA" id="ARBA00023163"/>
    </source>
</evidence>
<accession>A0A437RGZ7</accession>
<keyword evidence="3" id="KW-0804">Transcription</keyword>
<evidence type="ECO:0000313" key="5">
    <source>
        <dbReference type="EMBL" id="RVU46008.1"/>
    </source>
</evidence>
<organism evidence="5 6">
    <name type="scientific">Rubrivivax rivuli</name>
    <dbReference type="NCBI Taxonomy" id="1862385"/>
    <lineage>
        <taxon>Bacteria</taxon>
        <taxon>Pseudomonadati</taxon>
        <taxon>Pseudomonadota</taxon>
        <taxon>Betaproteobacteria</taxon>
        <taxon>Burkholderiales</taxon>
        <taxon>Sphaerotilaceae</taxon>
        <taxon>Rubrivivax</taxon>
    </lineage>
</organism>
<dbReference type="PANTHER" id="PTHR44688">
    <property type="entry name" value="DNA-BINDING TRANSCRIPTIONAL ACTIVATOR DEVR_DOSR"/>
    <property type="match status" value="1"/>
</dbReference>
<dbReference type="Gene3D" id="1.10.10.10">
    <property type="entry name" value="Winged helix-like DNA-binding domain superfamily/Winged helix DNA-binding domain"/>
    <property type="match status" value="1"/>
</dbReference>
<dbReference type="GO" id="GO:0006355">
    <property type="term" value="P:regulation of DNA-templated transcription"/>
    <property type="evidence" value="ECO:0007669"/>
    <property type="project" value="InterPro"/>
</dbReference>
<comment type="caution">
    <text evidence="5">The sequence shown here is derived from an EMBL/GenBank/DDBJ whole genome shotgun (WGS) entry which is preliminary data.</text>
</comment>
<dbReference type="PANTHER" id="PTHR44688:SF16">
    <property type="entry name" value="DNA-BINDING TRANSCRIPTIONAL ACTIVATOR DEVR_DOSR"/>
    <property type="match status" value="1"/>
</dbReference>
<dbReference type="InterPro" id="IPR036693">
    <property type="entry name" value="TF_LuxR_autoind-bd_dom_sf"/>
</dbReference>
<dbReference type="InterPro" id="IPR016032">
    <property type="entry name" value="Sig_transdc_resp-reg_C-effctor"/>
</dbReference>
<dbReference type="Gene3D" id="3.30.450.80">
    <property type="entry name" value="Transcription factor LuxR-like, autoinducer-binding domain"/>
    <property type="match status" value="1"/>
</dbReference>
<dbReference type="SUPFAM" id="SSF75516">
    <property type="entry name" value="Pheromone-binding domain of LuxR-like quorum-sensing transcription factors"/>
    <property type="match status" value="1"/>
</dbReference>
<feature type="domain" description="HTH luxR-type" evidence="4">
    <location>
        <begin position="171"/>
        <end position="236"/>
    </location>
</feature>
<dbReference type="OrthoDB" id="9774661at2"/>
<dbReference type="Pfam" id="PF00196">
    <property type="entry name" value="GerE"/>
    <property type="match status" value="1"/>
</dbReference>
<keyword evidence="2" id="KW-0238">DNA-binding</keyword>
<dbReference type="InterPro" id="IPR036388">
    <property type="entry name" value="WH-like_DNA-bd_sf"/>
</dbReference>